<reference evidence="3" key="1">
    <citation type="journal article" date="2011" name="PLoS Genet.">
        <title>Genomic analysis of the necrotrophic fungal pathogens Sclerotinia sclerotiorum and Botrytis cinerea.</title>
        <authorList>
            <person name="Amselem J."/>
            <person name="Cuomo C.A."/>
            <person name="van Kan J.A."/>
            <person name="Viaud M."/>
            <person name="Benito E.P."/>
            <person name="Couloux A."/>
            <person name="Coutinho P.M."/>
            <person name="de Vries R.P."/>
            <person name="Dyer P.S."/>
            <person name="Fillinger S."/>
            <person name="Fournier E."/>
            <person name="Gout L."/>
            <person name="Hahn M."/>
            <person name="Kohn L."/>
            <person name="Lapalu N."/>
            <person name="Plummer K.M."/>
            <person name="Pradier J.M."/>
            <person name="Quevillon E."/>
            <person name="Sharon A."/>
            <person name="Simon A."/>
            <person name="ten Have A."/>
            <person name="Tudzynski B."/>
            <person name="Tudzynski P."/>
            <person name="Wincker P."/>
            <person name="Andrew M."/>
            <person name="Anthouard V."/>
            <person name="Beever R.E."/>
            <person name="Beffa R."/>
            <person name="Benoit I."/>
            <person name="Bouzid O."/>
            <person name="Brault B."/>
            <person name="Chen Z."/>
            <person name="Choquer M."/>
            <person name="Collemare J."/>
            <person name="Cotton P."/>
            <person name="Danchin E.G."/>
            <person name="Da Silva C."/>
            <person name="Gautier A."/>
            <person name="Giraud C."/>
            <person name="Giraud T."/>
            <person name="Gonzalez C."/>
            <person name="Grossetete S."/>
            <person name="Guldener U."/>
            <person name="Henrissat B."/>
            <person name="Howlett B.J."/>
            <person name="Kodira C."/>
            <person name="Kretschmer M."/>
            <person name="Lappartient A."/>
            <person name="Leroch M."/>
            <person name="Levis C."/>
            <person name="Mauceli E."/>
            <person name="Neuveglise C."/>
            <person name="Oeser B."/>
            <person name="Pearson M."/>
            <person name="Poulain J."/>
            <person name="Poussereau N."/>
            <person name="Quesneville H."/>
            <person name="Rascle C."/>
            <person name="Schumacher J."/>
            <person name="Segurens B."/>
            <person name="Sexton A."/>
            <person name="Silva E."/>
            <person name="Sirven C."/>
            <person name="Soanes D.M."/>
            <person name="Talbot N.J."/>
            <person name="Templeton M."/>
            <person name="Yandava C."/>
            <person name="Yarden O."/>
            <person name="Zeng Q."/>
            <person name="Rollins J.A."/>
            <person name="Lebrun M.H."/>
            <person name="Dickman M."/>
        </authorList>
    </citation>
    <scope>NUCLEOTIDE SEQUENCE [LARGE SCALE GENOMIC DNA]</scope>
    <source>
        <strain evidence="3">T4</strain>
    </source>
</reference>
<accession>G2XP51</accession>
<evidence type="ECO:0000313" key="2">
    <source>
        <dbReference type="EMBL" id="CCD42657.1"/>
    </source>
</evidence>
<dbReference type="EMBL" id="FQ790247">
    <property type="protein sequence ID" value="CCD42657.1"/>
    <property type="molecule type" value="Genomic_DNA"/>
</dbReference>
<dbReference type="Proteomes" id="UP000008177">
    <property type="component" value="Unplaced contigs"/>
</dbReference>
<dbReference type="AlphaFoldDB" id="G2XP51"/>
<organism evidence="2 3">
    <name type="scientific">Botryotinia fuckeliana (strain T4)</name>
    <name type="common">Noble rot fungus</name>
    <name type="synonym">Botrytis cinerea</name>
    <dbReference type="NCBI Taxonomy" id="999810"/>
    <lineage>
        <taxon>Eukaryota</taxon>
        <taxon>Fungi</taxon>
        <taxon>Dikarya</taxon>
        <taxon>Ascomycota</taxon>
        <taxon>Pezizomycotina</taxon>
        <taxon>Leotiomycetes</taxon>
        <taxon>Helotiales</taxon>
        <taxon>Sclerotiniaceae</taxon>
        <taxon>Botrytis</taxon>
    </lineage>
</organism>
<feature type="region of interest" description="Disordered" evidence="1">
    <location>
        <begin position="28"/>
        <end position="56"/>
    </location>
</feature>
<gene>
    <name evidence="2" type="ORF">BofuT4_P074590.1</name>
</gene>
<sequence length="111" mass="12416">MTRKIGTSPKSMNWSEWDETVVSGPNTSEFYSAAEPSNTEASTSAYASPGSVTSSSEIDWGTWALLAELFIGRKSHRHVLISPRSLQLQHARNNLKELLRKMHLIKSQPMK</sequence>
<evidence type="ECO:0000256" key="1">
    <source>
        <dbReference type="SAM" id="MobiDB-lite"/>
    </source>
</evidence>
<protein>
    <submittedName>
        <fullName evidence="2">Uncharacterized protein</fullName>
    </submittedName>
</protein>
<proteinExistence type="predicted"/>
<dbReference type="HOGENOM" id="CLU_2157985_0_0_1"/>
<dbReference type="InParanoid" id="G2XP51"/>
<evidence type="ECO:0000313" key="3">
    <source>
        <dbReference type="Proteomes" id="UP000008177"/>
    </source>
</evidence>
<name>G2XP51_BOTF4</name>